<dbReference type="GO" id="GO:0000049">
    <property type="term" value="F:tRNA binding"/>
    <property type="evidence" value="ECO:0007669"/>
    <property type="project" value="TreeGrafter"/>
</dbReference>
<dbReference type="PROSITE" id="PS51163">
    <property type="entry name" value="YRDC"/>
    <property type="match status" value="1"/>
</dbReference>
<dbReference type="Pfam" id="PF01300">
    <property type="entry name" value="Sua5_yciO_yrdC"/>
    <property type="match status" value="1"/>
</dbReference>
<gene>
    <name evidence="13" type="ORF">UFOPK3482_00698</name>
</gene>
<proteinExistence type="inferred from homology"/>
<comment type="subcellular location">
    <subcellularLocation>
        <location evidence="1">Cytoplasm</location>
    </subcellularLocation>
</comment>
<feature type="domain" description="YrdC-like" evidence="12">
    <location>
        <begin position="12"/>
        <end position="198"/>
    </location>
</feature>
<accession>A0A6J7EX91</accession>
<protein>
    <recommendedName>
        <fullName evidence="10">L-threonylcarbamoyladenylate synthase</fullName>
        <ecNumber evidence="3">2.7.7.87</ecNumber>
    </recommendedName>
    <alternativeName>
        <fullName evidence="10">L-threonylcarbamoyladenylate synthase</fullName>
    </alternativeName>
</protein>
<evidence type="ECO:0000256" key="7">
    <source>
        <dbReference type="ARBA" id="ARBA00022695"/>
    </source>
</evidence>
<evidence type="ECO:0000256" key="5">
    <source>
        <dbReference type="ARBA" id="ARBA00022679"/>
    </source>
</evidence>
<evidence type="ECO:0000256" key="10">
    <source>
        <dbReference type="ARBA" id="ARBA00029774"/>
    </source>
</evidence>
<evidence type="ECO:0000256" key="2">
    <source>
        <dbReference type="ARBA" id="ARBA00007663"/>
    </source>
</evidence>
<evidence type="ECO:0000256" key="11">
    <source>
        <dbReference type="ARBA" id="ARBA00048366"/>
    </source>
</evidence>
<dbReference type="GO" id="GO:0008033">
    <property type="term" value="P:tRNA processing"/>
    <property type="evidence" value="ECO:0007669"/>
    <property type="project" value="UniProtKB-KW"/>
</dbReference>
<organism evidence="13">
    <name type="scientific">freshwater metagenome</name>
    <dbReference type="NCBI Taxonomy" id="449393"/>
    <lineage>
        <taxon>unclassified sequences</taxon>
        <taxon>metagenomes</taxon>
        <taxon>ecological metagenomes</taxon>
    </lineage>
</organism>
<keyword evidence="5" id="KW-0808">Transferase</keyword>
<name>A0A6J7EX91_9ZZZZ</name>
<keyword evidence="7" id="KW-0548">Nucleotidyltransferase</keyword>
<dbReference type="Gene3D" id="3.90.870.10">
    <property type="entry name" value="DHBP synthase"/>
    <property type="match status" value="1"/>
</dbReference>
<evidence type="ECO:0000259" key="12">
    <source>
        <dbReference type="PROSITE" id="PS51163"/>
    </source>
</evidence>
<sequence>MERVNLLEGDIKDHIALALKGIRDGYIICAPLEHGYVFLADAFSEFAVRAMHVLRGDNLGVKAQVLIHSGETITGLSRYVNDDTRALINQFWPGPLSLNLHPNMGLNWNLGDNNSLDIFNVRAPKAEFISALLKESGPLAVSSAARVGQKPALNTDRIFVLESDLAVMFDAGELPEGPATTIVQSDVDGLTIIREGAISREQLTAVVPAFSDEQPIG</sequence>
<comment type="catalytic activity">
    <reaction evidence="11">
        <text>L-threonine + hydrogencarbonate + ATP = L-threonylcarbamoyladenylate + diphosphate + H2O</text>
        <dbReference type="Rhea" id="RHEA:36407"/>
        <dbReference type="ChEBI" id="CHEBI:15377"/>
        <dbReference type="ChEBI" id="CHEBI:17544"/>
        <dbReference type="ChEBI" id="CHEBI:30616"/>
        <dbReference type="ChEBI" id="CHEBI:33019"/>
        <dbReference type="ChEBI" id="CHEBI:57926"/>
        <dbReference type="ChEBI" id="CHEBI:73682"/>
        <dbReference type="EC" id="2.7.7.87"/>
    </reaction>
</comment>
<keyword evidence="6" id="KW-0819">tRNA processing</keyword>
<dbReference type="InterPro" id="IPR017945">
    <property type="entry name" value="DHBP_synth_RibB-like_a/b_dom"/>
</dbReference>
<evidence type="ECO:0000256" key="8">
    <source>
        <dbReference type="ARBA" id="ARBA00022741"/>
    </source>
</evidence>
<evidence type="ECO:0000256" key="9">
    <source>
        <dbReference type="ARBA" id="ARBA00022840"/>
    </source>
</evidence>
<dbReference type="GO" id="GO:0005737">
    <property type="term" value="C:cytoplasm"/>
    <property type="evidence" value="ECO:0007669"/>
    <property type="project" value="UniProtKB-SubCell"/>
</dbReference>
<dbReference type="GO" id="GO:0003725">
    <property type="term" value="F:double-stranded RNA binding"/>
    <property type="evidence" value="ECO:0007669"/>
    <property type="project" value="InterPro"/>
</dbReference>
<dbReference type="AlphaFoldDB" id="A0A6J7EX91"/>
<dbReference type="GO" id="GO:0006450">
    <property type="term" value="P:regulation of translational fidelity"/>
    <property type="evidence" value="ECO:0007669"/>
    <property type="project" value="TreeGrafter"/>
</dbReference>
<keyword evidence="8" id="KW-0547">Nucleotide-binding</keyword>
<dbReference type="EMBL" id="CAFBLZ010000051">
    <property type="protein sequence ID" value="CAB4885874.1"/>
    <property type="molecule type" value="Genomic_DNA"/>
</dbReference>
<evidence type="ECO:0000256" key="6">
    <source>
        <dbReference type="ARBA" id="ARBA00022694"/>
    </source>
</evidence>
<keyword evidence="4" id="KW-0963">Cytoplasm</keyword>
<dbReference type="InterPro" id="IPR050156">
    <property type="entry name" value="TC-AMP_synthase_SUA5"/>
</dbReference>
<evidence type="ECO:0000256" key="1">
    <source>
        <dbReference type="ARBA" id="ARBA00004496"/>
    </source>
</evidence>
<comment type="similarity">
    <text evidence="2">Belongs to the SUA5 family.</text>
</comment>
<dbReference type="GO" id="GO:0061710">
    <property type="term" value="F:L-threonylcarbamoyladenylate synthase"/>
    <property type="evidence" value="ECO:0007669"/>
    <property type="project" value="UniProtKB-EC"/>
</dbReference>
<dbReference type="InterPro" id="IPR006070">
    <property type="entry name" value="Sua5-like_dom"/>
</dbReference>
<evidence type="ECO:0000313" key="13">
    <source>
        <dbReference type="EMBL" id="CAB4885874.1"/>
    </source>
</evidence>
<dbReference type="PANTHER" id="PTHR17490">
    <property type="entry name" value="SUA5"/>
    <property type="match status" value="1"/>
</dbReference>
<dbReference type="GO" id="GO:0005524">
    <property type="term" value="F:ATP binding"/>
    <property type="evidence" value="ECO:0007669"/>
    <property type="project" value="UniProtKB-KW"/>
</dbReference>
<evidence type="ECO:0000256" key="4">
    <source>
        <dbReference type="ARBA" id="ARBA00022490"/>
    </source>
</evidence>
<dbReference type="SUPFAM" id="SSF55821">
    <property type="entry name" value="YrdC/RibB"/>
    <property type="match status" value="1"/>
</dbReference>
<dbReference type="PANTHER" id="PTHR17490:SF16">
    <property type="entry name" value="THREONYLCARBAMOYL-AMP SYNTHASE"/>
    <property type="match status" value="1"/>
</dbReference>
<evidence type="ECO:0000256" key="3">
    <source>
        <dbReference type="ARBA" id="ARBA00012584"/>
    </source>
</evidence>
<keyword evidence="9" id="KW-0067">ATP-binding</keyword>
<reference evidence="13" key="1">
    <citation type="submission" date="2020-05" db="EMBL/GenBank/DDBJ databases">
        <authorList>
            <person name="Chiriac C."/>
            <person name="Salcher M."/>
            <person name="Ghai R."/>
            <person name="Kavagutti S V."/>
        </authorList>
    </citation>
    <scope>NUCLEOTIDE SEQUENCE</scope>
</reference>
<dbReference type="EC" id="2.7.7.87" evidence="3"/>